<dbReference type="InterPro" id="IPR004812">
    <property type="entry name" value="Efflux_drug-R_Bcr/CmlA"/>
</dbReference>
<dbReference type="InterPro" id="IPR036259">
    <property type="entry name" value="MFS_trans_sf"/>
</dbReference>
<dbReference type="PANTHER" id="PTHR23502:SF132">
    <property type="entry name" value="POLYAMINE TRANSPORTER 2-RELATED"/>
    <property type="match status" value="1"/>
</dbReference>
<organism evidence="10 11">
    <name type="scientific">Neopusillimonas maritima</name>
    <dbReference type="NCBI Taxonomy" id="2026239"/>
    <lineage>
        <taxon>Bacteria</taxon>
        <taxon>Pseudomonadati</taxon>
        <taxon>Pseudomonadota</taxon>
        <taxon>Betaproteobacteria</taxon>
        <taxon>Burkholderiales</taxon>
        <taxon>Alcaligenaceae</taxon>
        <taxon>Neopusillimonas</taxon>
    </lineage>
</organism>
<feature type="transmembrane region" description="Helical" evidence="8">
    <location>
        <begin position="151"/>
        <end position="168"/>
    </location>
</feature>
<evidence type="ECO:0000256" key="1">
    <source>
        <dbReference type="ARBA" id="ARBA00004651"/>
    </source>
</evidence>
<name>A0A3A1YWS8_9BURK</name>
<feature type="transmembrane region" description="Helical" evidence="8">
    <location>
        <begin position="236"/>
        <end position="258"/>
    </location>
</feature>
<evidence type="ECO:0000313" key="10">
    <source>
        <dbReference type="EMBL" id="RIY40934.1"/>
    </source>
</evidence>
<evidence type="ECO:0000259" key="9">
    <source>
        <dbReference type="PROSITE" id="PS50850"/>
    </source>
</evidence>
<dbReference type="SUPFAM" id="SSF103473">
    <property type="entry name" value="MFS general substrate transporter"/>
    <property type="match status" value="1"/>
</dbReference>
<dbReference type="GO" id="GO:0042910">
    <property type="term" value="F:xenobiotic transmembrane transporter activity"/>
    <property type="evidence" value="ECO:0007669"/>
    <property type="project" value="InterPro"/>
</dbReference>
<keyword evidence="3 8" id="KW-0813">Transport</keyword>
<reference evidence="10 11" key="1">
    <citation type="submission" date="2017-08" db="EMBL/GenBank/DDBJ databases">
        <title>Pusillimonas indicus sp. nov., a member of the family Alcaligenaceae isolated from surface seawater.</title>
        <authorList>
            <person name="Li J."/>
        </authorList>
    </citation>
    <scope>NUCLEOTIDE SEQUENCE [LARGE SCALE GENOMIC DNA]</scope>
    <source>
        <strain evidence="10 11">L52-1-41</strain>
    </source>
</reference>
<gene>
    <name evidence="10" type="ORF">CJP73_09090</name>
</gene>
<evidence type="ECO:0000256" key="2">
    <source>
        <dbReference type="ARBA" id="ARBA00006236"/>
    </source>
</evidence>
<dbReference type="EMBL" id="NQYH01000006">
    <property type="protein sequence ID" value="RIY40934.1"/>
    <property type="molecule type" value="Genomic_DNA"/>
</dbReference>
<feature type="transmembrane region" description="Helical" evidence="8">
    <location>
        <begin position="201"/>
        <end position="221"/>
    </location>
</feature>
<keyword evidence="5 8" id="KW-0812">Transmembrane</keyword>
<evidence type="ECO:0000256" key="8">
    <source>
        <dbReference type="RuleBase" id="RU365088"/>
    </source>
</evidence>
<accession>A0A3A1YWS8</accession>
<feature type="transmembrane region" description="Helical" evidence="8">
    <location>
        <begin position="270"/>
        <end position="288"/>
    </location>
</feature>
<evidence type="ECO:0000256" key="3">
    <source>
        <dbReference type="ARBA" id="ARBA00022448"/>
    </source>
</evidence>
<keyword evidence="4" id="KW-1003">Cell membrane</keyword>
<keyword evidence="6 8" id="KW-1133">Transmembrane helix</keyword>
<dbReference type="PROSITE" id="PS50850">
    <property type="entry name" value="MFS"/>
    <property type="match status" value="1"/>
</dbReference>
<dbReference type="PANTHER" id="PTHR23502">
    <property type="entry name" value="MAJOR FACILITATOR SUPERFAMILY"/>
    <property type="match status" value="1"/>
</dbReference>
<dbReference type="OrthoDB" id="9814303at2"/>
<evidence type="ECO:0000256" key="6">
    <source>
        <dbReference type="ARBA" id="ARBA00022989"/>
    </source>
</evidence>
<feature type="transmembrane region" description="Helical" evidence="8">
    <location>
        <begin position="121"/>
        <end position="145"/>
    </location>
</feature>
<keyword evidence="8" id="KW-0997">Cell inner membrane</keyword>
<comment type="caution">
    <text evidence="8">Lacks conserved residue(s) required for the propagation of feature annotation.</text>
</comment>
<feature type="transmembrane region" description="Helical" evidence="8">
    <location>
        <begin position="357"/>
        <end position="378"/>
    </location>
</feature>
<evidence type="ECO:0000256" key="5">
    <source>
        <dbReference type="ARBA" id="ARBA00022692"/>
    </source>
</evidence>
<comment type="subcellular location">
    <subcellularLocation>
        <location evidence="8">Cell inner membrane</location>
        <topology evidence="8">Multi-pass membrane protein</topology>
    </subcellularLocation>
    <subcellularLocation>
        <location evidence="1">Cell membrane</location>
        <topology evidence="1">Multi-pass membrane protein</topology>
    </subcellularLocation>
</comment>
<dbReference type="AlphaFoldDB" id="A0A3A1YWS8"/>
<evidence type="ECO:0000313" key="11">
    <source>
        <dbReference type="Proteomes" id="UP000266206"/>
    </source>
</evidence>
<protein>
    <recommendedName>
        <fullName evidence="8">Bcr/CflA family efflux transporter</fullName>
    </recommendedName>
</protein>
<evidence type="ECO:0000256" key="7">
    <source>
        <dbReference type="ARBA" id="ARBA00023136"/>
    </source>
</evidence>
<dbReference type="InterPro" id="IPR011701">
    <property type="entry name" value="MFS"/>
</dbReference>
<dbReference type="NCBIfam" id="TIGR00710">
    <property type="entry name" value="efflux_Bcr_CflA"/>
    <property type="match status" value="1"/>
</dbReference>
<dbReference type="GO" id="GO:1990961">
    <property type="term" value="P:xenobiotic detoxification by transmembrane export across the plasma membrane"/>
    <property type="evidence" value="ECO:0007669"/>
    <property type="project" value="InterPro"/>
</dbReference>
<dbReference type="InterPro" id="IPR020846">
    <property type="entry name" value="MFS_dom"/>
</dbReference>
<dbReference type="CDD" id="cd17320">
    <property type="entry name" value="MFS_MdfA_MDR_like"/>
    <property type="match status" value="1"/>
</dbReference>
<sequence length="385" mass="40994">MGALTALGPLAIDMYLPAFPNIAQGLGASQGEVERTLASYLFGLSLAQLAYGPVADRFGRKKPLIFGVTLFTLASIGCAFTNDVTHLTLLRIVQAFGGAAGMVIPRAVIRDNLETRDASKALSLLILIMGVTPILGPILGAQVMFIGGWRGIFVIMVVCGALLIYAAARHMRETLPVEKQIPLNIRNIGRNYWALLQHRQFMFYSLAGGFGSAGLFTYIAGSPRVLIDVYGVDPEYFGFLFGLNAASLIAMSQLSARLLNRHSPEKLLKLAQNSIVIVALVGVALTLAGALNLWLFMVCLMAFMASQGFVLPNSGALALNHQGKRLGSASALMGTIQMLCGTMAGLAISAWHTDTALPMMGLLLISAAFSWLSGRMAFSPPAKTA</sequence>
<comment type="similarity">
    <text evidence="2 8">Belongs to the major facilitator superfamily. Bcr/CmlA family.</text>
</comment>
<dbReference type="GO" id="GO:0005886">
    <property type="term" value="C:plasma membrane"/>
    <property type="evidence" value="ECO:0007669"/>
    <property type="project" value="UniProtKB-SubCell"/>
</dbReference>
<evidence type="ECO:0000256" key="4">
    <source>
        <dbReference type="ARBA" id="ARBA00022475"/>
    </source>
</evidence>
<keyword evidence="7 8" id="KW-0472">Membrane</keyword>
<dbReference type="Pfam" id="PF07690">
    <property type="entry name" value="MFS_1"/>
    <property type="match status" value="1"/>
</dbReference>
<feature type="domain" description="Major facilitator superfamily (MFS) profile" evidence="9">
    <location>
        <begin position="1"/>
        <end position="385"/>
    </location>
</feature>
<dbReference type="Proteomes" id="UP000266206">
    <property type="component" value="Unassembled WGS sequence"/>
</dbReference>
<feature type="transmembrane region" description="Helical" evidence="8">
    <location>
        <begin position="64"/>
        <end position="82"/>
    </location>
</feature>
<feature type="transmembrane region" description="Helical" evidence="8">
    <location>
        <begin position="88"/>
        <end position="109"/>
    </location>
</feature>
<dbReference type="FunFam" id="1.20.1720.10:FF:000005">
    <property type="entry name" value="Bcr/CflA family efflux transporter"/>
    <property type="match status" value="1"/>
</dbReference>
<proteinExistence type="inferred from homology"/>
<comment type="caution">
    <text evidence="10">The sequence shown here is derived from an EMBL/GenBank/DDBJ whole genome shotgun (WGS) entry which is preliminary data.</text>
</comment>
<dbReference type="Gene3D" id="1.20.1720.10">
    <property type="entry name" value="Multidrug resistance protein D"/>
    <property type="match status" value="1"/>
</dbReference>
<feature type="transmembrane region" description="Helical" evidence="8">
    <location>
        <begin position="331"/>
        <end position="351"/>
    </location>
</feature>